<dbReference type="Proteomes" id="UP000290289">
    <property type="component" value="Chromosome 6"/>
</dbReference>
<keyword evidence="3" id="KW-1185">Reference proteome</keyword>
<name>A0A498JQH3_MALDO</name>
<protein>
    <submittedName>
        <fullName evidence="2">Uncharacterized protein</fullName>
    </submittedName>
</protein>
<accession>A0A498JQH3</accession>
<dbReference type="EMBL" id="RDQH01000332">
    <property type="protein sequence ID" value="RXH97167.1"/>
    <property type="molecule type" value="Genomic_DNA"/>
</dbReference>
<evidence type="ECO:0000313" key="2">
    <source>
        <dbReference type="EMBL" id="RXH97167.1"/>
    </source>
</evidence>
<feature type="compositionally biased region" description="Basic and acidic residues" evidence="1">
    <location>
        <begin position="27"/>
        <end position="39"/>
    </location>
</feature>
<reference evidence="2 3" key="1">
    <citation type="submission" date="2018-10" db="EMBL/GenBank/DDBJ databases">
        <title>A high-quality apple genome assembly.</title>
        <authorList>
            <person name="Hu J."/>
        </authorList>
    </citation>
    <scope>NUCLEOTIDE SEQUENCE [LARGE SCALE GENOMIC DNA]</scope>
    <source>
        <strain evidence="3">cv. HFTH1</strain>
        <tissue evidence="2">Young leaf</tissue>
    </source>
</reference>
<dbReference type="AlphaFoldDB" id="A0A498JQH3"/>
<proteinExistence type="predicted"/>
<sequence length="122" mass="13784">MSASLTPIYGEAAPKSRTRDLPLMGEDTCHRTKDRKEGSTEPYNSIRKYQEHIISREGDHLQLLQASKGKEVISEVSHLKISSHVPMVDSGNQKVQQECNPQPRMDLGNSNSKRGQSPRRWT</sequence>
<feature type="compositionally biased region" description="Polar residues" evidence="1">
    <location>
        <begin position="90"/>
        <end position="100"/>
    </location>
</feature>
<comment type="caution">
    <text evidence="2">The sequence shown here is derived from an EMBL/GenBank/DDBJ whole genome shotgun (WGS) entry which is preliminary data.</text>
</comment>
<gene>
    <name evidence="2" type="ORF">DVH24_035835</name>
</gene>
<evidence type="ECO:0000313" key="3">
    <source>
        <dbReference type="Proteomes" id="UP000290289"/>
    </source>
</evidence>
<organism evidence="2 3">
    <name type="scientific">Malus domestica</name>
    <name type="common">Apple</name>
    <name type="synonym">Pyrus malus</name>
    <dbReference type="NCBI Taxonomy" id="3750"/>
    <lineage>
        <taxon>Eukaryota</taxon>
        <taxon>Viridiplantae</taxon>
        <taxon>Streptophyta</taxon>
        <taxon>Embryophyta</taxon>
        <taxon>Tracheophyta</taxon>
        <taxon>Spermatophyta</taxon>
        <taxon>Magnoliopsida</taxon>
        <taxon>eudicotyledons</taxon>
        <taxon>Gunneridae</taxon>
        <taxon>Pentapetalae</taxon>
        <taxon>rosids</taxon>
        <taxon>fabids</taxon>
        <taxon>Rosales</taxon>
        <taxon>Rosaceae</taxon>
        <taxon>Amygdaloideae</taxon>
        <taxon>Maleae</taxon>
        <taxon>Malus</taxon>
    </lineage>
</organism>
<feature type="region of interest" description="Disordered" evidence="1">
    <location>
        <begin position="84"/>
        <end position="122"/>
    </location>
</feature>
<feature type="region of interest" description="Disordered" evidence="1">
    <location>
        <begin position="1"/>
        <end position="45"/>
    </location>
</feature>
<evidence type="ECO:0000256" key="1">
    <source>
        <dbReference type="SAM" id="MobiDB-lite"/>
    </source>
</evidence>